<evidence type="ECO:0000256" key="5">
    <source>
        <dbReference type="SAM" id="Coils"/>
    </source>
</evidence>
<dbReference type="InterPro" id="IPR029021">
    <property type="entry name" value="Prot-tyrosine_phosphatase-like"/>
</dbReference>
<feature type="region of interest" description="Disordered" evidence="6">
    <location>
        <begin position="1034"/>
        <end position="1055"/>
    </location>
</feature>
<gene>
    <name evidence="10" type="ORF">TGEB3V08_LOCUS7356</name>
</gene>
<dbReference type="EMBL" id="OE842314">
    <property type="protein sequence ID" value="CAD7599442.1"/>
    <property type="molecule type" value="Genomic_DNA"/>
</dbReference>
<feature type="compositionally biased region" description="Low complexity" evidence="6">
    <location>
        <begin position="671"/>
        <end position="686"/>
    </location>
</feature>
<dbReference type="SMART" id="SM00194">
    <property type="entry name" value="PTPc"/>
    <property type="match status" value="1"/>
</dbReference>
<keyword evidence="4" id="KW-0967">Endosome</keyword>
<comment type="subcellular location">
    <subcellularLocation>
        <location evidence="2">Cytoplasm</location>
    </subcellularLocation>
    <subcellularLocation>
        <location evidence="1">Endosome</location>
    </subcellularLocation>
</comment>
<dbReference type="Gene3D" id="3.90.190.10">
    <property type="entry name" value="Protein tyrosine phosphatase superfamily"/>
    <property type="match status" value="1"/>
</dbReference>
<feature type="compositionally biased region" description="Low complexity" evidence="6">
    <location>
        <begin position="1727"/>
        <end position="1740"/>
    </location>
</feature>
<dbReference type="Gene3D" id="1.25.40.280">
    <property type="entry name" value="alix/aip1 like domains"/>
    <property type="match status" value="1"/>
</dbReference>
<feature type="domain" description="Tyrosine specific protein phosphatases" evidence="8">
    <location>
        <begin position="1554"/>
        <end position="1632"/>
    </location>
</feature>
<feature type="compositionally biased region" description="Basic and acidic residues" evidence="6">
    <location>
        <begin position="1762"/>
        <end position="1783"/>
    </location>
</feature>
<feature type="compositionally biased region" description="Polar residues" evidence="6">
    <location>
        <begin position="1136"/>
        <end position="1152"/>
    </location>
</feature>
<feature type="region of interest" description="Disordered" evidence="6">
    <location>
        <begin position="657"/>
        <end position="710"/>
    </location>
</feature>
<feature type="region of interest" description="Disordered" evidence="6">
    <location>
        <begin position="1657"/>
        <end position="1683"/>
    </location>
</feature>
<dbReference type="InterPro" id="IPR038499">
    <property type="entry name" value="BRO1_sf"/>
</dbReference>
<feature type="compositionally biased region" description="Basic residues" evidence="6">
    <location>
        <begin position="659"/>
        <end position="669"/>
    </location>
</feature>
<evidence type="ECO:0008006" key="11">
    <source>
        <dbReference type="Google" id="ProtNLM"/>
    </source>
</evidence>
<dbReference type="Gene3D" id="1.20.140.50">
    <property type="entry name" value="alix/aip1 like domains"/>
    <property type="match status" value="1"/>
</dbReference>
<dbReference type="PRINTS" id="PR00700">
    <property type="entry name" value="PRTYPHPHTASE"/>
</dbReference>
<dbReference type="GO" id="GO:0045022">
    <property type="term" value="P:early endosome to late endosome transport"/>
    <property type="evidence" value="ECO:0007669"/>
    <property type="project" value="TreeGrafter"/>
</dbReference>
<dbReference type="PROSITE" id="PS50056">
    <property type="entry name" value="TYR_PHOSPHATASE_2"/>
    <property type="match status" value="1"/>
</dbReference>
<feature type="domain" description="BRO1" evidence="9">
    <location>
        <begin position="8"/>
        <end position="369"/>
    </location>
</feature>
<feature type="region of interest" description="Disordered" evidence="6">
    <location>
        <begin position="1326"/>
        <end position="1380"/>
    </location>
</feature>
<feature type="domain" description="Tyrosine-protein phosphatase" evidence="7">
    <location>
        <begin position="1440"/>
        <end position="1641"/>
    </location>
</feature>
<accession>A0A7R9K1G8</accession>
<feature type="compositionally biased region" description="Polar residues" evidence="6">
    <location>
        <begin position="1347"/>
        <end position="1371"/>
    </location>
</feature>
<evidence type="ECO:0000256" key="4">
    <source>
        <dbReference type="ARBA" id="ARBA00022753"/>
    </source>
</evidence>
<dbReference type="SUPFAM" id="SSF52799">
    <property type="entry name" value="(Phosphotyrosine protein) phosphatases II"/>
    <property type="match status" value="1"/>
</dbReference>
<dbReference type="PROSITE" id="PS50055">
    <property type="entry name" value="TYR_PHOSPHATASE_PTP"/>
    <property type="match status" value="1"/>
</dbReference>
<feature type="compositionally biased region" description="Polar residues" evidence="6">
    <location>
        <begin position="1326"/>
        <end position="1336"/>
    </location>
</feature>
<dbReference type="Pfam" id="PF00102">
    <property type="entry name" value="Y_phosphatase"/>
    <property type="match status" value="1"/>
</dbReference>
<dbReference type="GO" id="GO:0005768">
    <property type="term" value="C:endosome"/>
    <property type="evidence" value="ECO:0007669"/>
    <property type="project" value="UniProtKB-SubCell"/>
</dbReference>
<feature type="compositionally biased region" description="Polar residues" evidence="6">
    <location>
        <begin position="772"/>
        <end position="786"/>
    </location>
</feature>
<sequence length="1810" mass="199029">MEAVPRLPMISFDLKVSPEPTSFGSKLKQYIQDFYHEDAASYFTEIRNLEGLRATAVSPARGATLASCSTLKRYYYIRFEMVSVLYNIGAVHSYAGASESREIADGMKLACTHFQCAAWAFQHLKDTFPQPSGVDLAPDIMQFMYHLMLAQAQECILEKSMMDNRKATIIAKVAVQIVDYYKLAMNTLEQAGSDDCTIAETVGSKLYKNWKRYVKFKIAYHTCVSLLYQGQQAEEQQKMGERVAFYQAAAEKLEEANKLSKGMDNAEAINEALTFTMDVVEGKKKAAKNENEFIYHEEVPEKDTLPEVKGASLVKGIPFDVNDPEVSGPDIFGRLVPMKAHEASSLYSEEKAKLLRKVGAMIDEKDQSLFTYMTSLQLEHLNLFSEPERLPQELIDRCAALSAKPSAIQDLVDAMGKLADTYQDVESMLQEVKELLEQEEAREKEYQEVMGNRPPSIVATDLTREARKYEEAHAKASESNQTLHKAMTMNISNLPPADDSSRKEMQHLVNKVEEMKRQRSMLATQLRDSITQDDITRQLVTRTGEPLDTIFSQEMQKHERYVTFIEQNLLAQENILKALTDAYARYAGTRKATNEIIRKRESIINGLIASYDAYEDLLAKSSKGLEFYRKLETNVSKLLQRVKGTCRVQEEEREQILLKNKKSLPRTRKATSNTSSDSDSNEPSSSGPKLKDYLQNMKKGGSGGGGYSVGSQPSNPYFNAAVTGYGHLPSSISPQPSGYYDQSGMVSQLSSDSGSQQWIPSVRPAPVGSEGTGEQTPSVCSSTNMAFKQPVDDGKFQPHSHGPYQMPSSDNTGTKAGASYPLSVAYSSYNPAGYGSNTPAYRALQMPLMHPQSAYSQGHFNYSGQYGMQQYSQGQVLPAASESSMPTSGSYYHDPSQATATSQANYASYTAPANTQQYNSTYSQQGGAPQYSSGTESYTGQSYSQGYTPVAQGYPTSSMPKDATSYPSYPTSTSQAASSYLPTQQSYYPPAATSQDASSYTATQQSAYPSSSAEQISDTYSSYAYTSPSVMGGSYQVSTQQPGASFSTPSYTGGSTTDTGVSYSQYMQQSQYYPGVQVPKPGLSQTSSYGGHPGYSFNTTSGTYSYGSGYQSSSAEENNYNVGEYQQGNQQVSVYSMTGTSSGTNPTKSNYGSEFHGNSAASSNSVTSLSSGSSSEVSLVPQPSYYQYDYSTQPTDVATVLHTSSVAQSTEYLYMNAGTSTSFYTNAGTNSTSQTSSSQVSVDGQTYAAQYNTNQAESYQTPEYVQNQYYTVQYGYQNASGMPNMDTPPQSPRHIIVQQQGGPAKAKLVESPIKQAVVTQAVTVPTSFSPKKSPLNSVPLPKLSPPLEQSTSVPNLKPQETNSSEKQNGDISNIMVPPSEGNKESKLTLKVFGKDLYTDPEALNQFVQEVEKYEKFVEGLTTKTLNGPTPLDMKWKELLDFQDVTPLTPPFIVTQAPLPSTYCDFWTMVWEQQVEVVVCLLSDSELNNQVYWPLEKGQELAMGKMKLSLQSSNVRPHWTERILSICVGETRVSRVIVHLQFTAWPGSSFPASPGPFLSLVCEALTFYCQQRAASHPVVVHCLSGVGRTGLFVLATAAVCEVQAGQGLLDLVPTASTMSASRKNSLRDREHLKFAYQAVLYYAQDFLMKRGILTSRSTFEDKRSRAGKSHTRHPSEDFLLGPPTDLSQLQSGVEKMGLAAANNNDSLTTLPRYRCDGVANSHPEGQLVGSNSGSVSNSRSSTPPFGYLPSLADPSKFSLKTEAPQEKSRKRFTRESFEAKRRESTTSLESSQINTDDPISLIDPLWPLKRL</sequence>
<feature type="region of interest" description="Disordered" evidence="6">
    <location>
        <begin position="1720"/>
        <end position="1798"/>
    </location>
</feature>
<evidence type="ECO:0000256" key="3">
    <source>
        <dbReference type="ARBA" id="ARBA00022490"/>
    </source>
</evidence>
<dbReference type="Pfam" id="PF03097">
    <property type="entry name" value="BRO1"/>
    <property type="match status" value="1"/>
</dbReference>
<feature type="compositionally biased region" description="Low complexity" evidence="6">
    <location>
        <begin position="964"/>
        <end position="974"/>
    </location>
</feature>
<feature type="compositionally biased region" description="Low complexity" evidence="6">
    <location>
        <begin position="1157"/>
        <end position="1178"/>
    </location>
</feature>
<dbReference type="GO" id="GO:0004725">
    <property type="term" value="F:protein tyrosine phosphatase activity"/>
    <property type="evidence" value="ECO:0007669"/>
    <property type="project" value="InterPro"/>
</dbReference>
<dbReference type="PROSITE" id="PS51180">
    <property type="entry name" value="BRO1"/>
    <property type="match status" value="1"/>
</dbReference>
<dbReference type="SMART" id="SM01041">
    <property type="entry name" value="BRO1"/>
    <property type="match status" value="1"/>
</dbReference>
<feature type="region of interest" description="Disordered" evidence="6">
    <location>
        <begin position="765"/>
        <end position="815"/>
    </location>
</feature>
<organism evidence="10">
    <name type="scientific">Timema genevievae</name>
    <name type="common">Walking stick</name>
    <dbReference type="NCBI Taxonomy" id="629358"/>
    <lineage>
        <taxon>Eukaryota</taxon>
        <taxon>Metazoa</taxon>
        <taxon>Ecdysozoa</taxon>
        <taxon>Arthropoda</taxon>
        <taxon>Hexapoda</taxon>
        <taxon>Insecta</taxon>
        <taxon>Pterygota</taxon>
        <taxon>Neoptera</taxon>
        <taxon>Polyneoptera</taxon>
        <taxon>Phasmatodea</taxon>
        <taxon>Timematodea</taxon>
        <taxon>Timematoidea</taxon>
        <taxon>Timematidae</taxon>
        <taxon>Timema</taxon>
    </lineage>
</organism>
<evidence type="ECO:0000259" key="9">
    <source>
        <dbReference type="PROSITE" id="PS51180"/>
    </source>
</evidence>
<dbReference type="GO" id="GO:0032456">
    <property type="term" value="P:endocytic recycling"/>
    <property type="evidence" value="ECO:0007669"/>
    <property type="project" value="TreeGrafter"/>
</dbReference>
<evidence type="ECO:0000259" key="7">
    <source>
        <dbReference type="PROSITE" id="PS50055"/>
    </source>
</evidence>
<feature type="compositionally biased region" description="Polar residues" evidence="6">
    <location>
        <begin position="1784"/>
        <end position="1796"/>
    </location>
</feature>
<dbReference type="PROSITE" id="PS00383">
    <property type="entry name" value="TYR_PHOSPHATASE_1"/>
    <property type="match status" value="1"/>
</dbReference>
<dbReference type="SMART" id="SM00404">
    <property type="entry name" value="PTPc_motif"/>
    <property type="match status" value="1"/>
</dbReference>
<dbReference type="PANTHER" id="PTHR23030">
    <property type="entry name" value="PCD6 INTERACTING PROTEIN-RELATED"/>
    <property type="match status" value="1"/>
</dbReference>
<evidence type="ECO:0000256" key="2">
    <source>
        <dbReference type="ARBA" id="ARBA00004496"/>
    </source>
</evidence>
<dbReference type="InterPro" id="IPR003595">
    <property type="entry name" value="Tyr_Pase_cat"/>
</dbReference>
<dbReference type="Pfam" id="PF13949">
    <property type="entry name" value="ALIX_LYPXL_bnd"/>
    <property type="match status" value="2"/>
</dbReference>
<dbReference type="InterPro" id="IPR000242">
    <property type="entry name" value="PTP_cat"/>
</dbReference>
<dbReference type="GO" id="GO:0048666">
    <property type="term" value="P:neuron development"/>
    <property type="evidence" value="ECO:0007669"/>
    <property type="project" value="UniProtKB-ARBA"/>
</dbReference>
<name>A0A7R9K1G8_TIMGE</name>
<proteinExistence type="predicted"/>
<reference evidence="10" key="1">
    <citation type="submission" date="2020-11" db="EMBL/GenBank/DDBJ databases">
        <authorList>
            <person name="Tran Van P."/>
        </authorList>
    </citation>
    <scope>NUCLEOTIDE SEQUENCE</scope>
</reference>
<protein>
    <recommendedName>
        <fullName evidence="11">Tyrosine-protein phosphatase non-receptor type 23</fullName>
    </recommendedName>
</protein>
<feature type="compositionally biased region" description="Polar residues" evidence="6">
    <location>
        <begin position="920"/>
        <end position="947"/>
    </location>
</feature>
<dbReference type="InterPro" id="IPR016130">
    <property type="entry name" value="Tyr_Pase_AS"/>
</dbReference>
<evidence type="ECO:0000256" key="6">
    <source>
        <dbReference type="SAM" id="MobiDB-lite"/>
    </source>
</evidence>
<dbReference type="Gene3D" id="1.20.120.560">
    <property type="entry name" value="alix/aip1 in complex with the ypdl late domain"/>
    <property type="match status" value="1"/>
</dbReference>
<dbReference type="InterPro" id="IPR025304">
    <property type="entry name" value="ALIX_V_dom"/>
</dbReference>
<keyword evidence="5" id="KW-0175">Coiled coil</keyword>
<evidence type="ECO:0000256" key="1">
    <source>
        <dbReference type="ARBA" id="ARBA00004177"/>
    </source>
</evidence>
<evidence type="ECO:0000313" key="10">
    <source>
        <dbReference type="EMBL" id="CAD7599442.1"/>
    </source>
</evidence>
<keyword evidence="3" id="KW-0963">Cytoplasm</keyword>
<dbReference type="GO" id="GO:0043328">
    <property type="term" value="P:protein transport to vacuole involved in ubiquitin-dependent protein catabolic process via the multivesicular body sorting pathway"/>
    <property type="evidence" value="ECO:0007669"/>
    <property type="project" value="TreeGrafter"/>
</dbReference>
<dbReference type="CDD" id="cd09234">
    <property type="entry name" value="V_HD-PTP_like"/>
    <property type="match status" value="1"/>
</dbReference>
<feature type="region of interest" description="Disordered" evidence="6">
    <location>
        <begin position="1136"/>
        <end position="1178"/>
    </location>
</feature>
<dbReference type="InterPro" id="IPR004328">
    <property type="entry name" value="BRO1_dom"/>
</dbReference>
<feature type="coiled-coil region" evidence="5">
    <location>
        <begin position="418"/>
        <end position="479"/>
    </location>
</feature>
<evidence type="ECO:0000259" key="8">
    <source>
        <dbReference type="PROSITE" id="PS50056"/>
    </source>
</evidence>
<dbReference type="InterPro" id="IPR000387">
    <property type="entry name" value="Tyr_Pase_dom"/>
</dbReference>
<feature type="region of interest" description="Disordered" evidence="6">
    <location>
        <begin position="920"/>
        <end position="977"/>
    </location>
</feature>
<dbReference type="PANTHER" id="PTHR23030:SF30">
    <property type="entry name" value="TYROSINE-PROTEIN PHOSPHATASE NON-RECEPTOR TYPE 23"/>
    <property type="match status" value="1"/>
</dbReference>